<keyword evidence="3" id="KW-0548">Nucleotidyltransferase</keyword>
<evidence type="ECO:0000259" key="2">
    <source>
        <dbReference type="Pfam" id="PF00078"/>
    </source>
</evidence>
<proteinExistence type="inferred from homology"/>
<dbReference type="PANTHER" id="PTHR34047">
    <property type="entry name" value="NUCLEAR INTRON MATURASE 1, MITOCHONDRIAL-RELATED"/>
    <property type="match status" value="1"/>
</dbReference>
<dbReference type="Pfam" id="PF00078">
    <property type="entry name" value="RVT_1"/>
    <property type="match status" value="1"/>
</dbReference>
<accession>A0A8J6TIF8</accession>
<evidence type="ECO:0000313" key="4">
    <source>
        <dbReference type="Proteomes" id="UP000603434"/>
    </source>
</evidence>
<dbReference type="PANTHER" id="PTHR34047:SF8">
    <property type="entry name" value="PROTEIN YKFC"/>
    <property type="match status" value="1"/>
</dbReference>
<keyword evidence="3" id="KW-0695">RNA-directed DNA polymerase</keyword>
<dbReference type="AlphaFoldDB" id="A0A8J6TIF8"/>
<organism evidence="3 4">
    <name type="scientific">Candidatus Desulfatibia profunda</name>
    <dbReference type="NCBI Taxonomy" id="2841695"/>
    <lineage>
        <taxon>Bacteria</taxon>
        <taxon>Pseudomonadati</taxon>
        <taxon>Thermodesulfobacteriota</taxon>
        <taxon>Desulfobacteria</taxon>
        <taxon>Desulfobacterales</taxon>
        <taxon>Desulfobacterales incertae sedis</taxon>
        <taxon>Candidatus Desulfatibia</taxon>
    </lineage>
</organism>
<comment type="caution">
    <text evidence="3">The sequence shown here is derived from an EMBL/GenBank/DDBJ whole genome shotgun (WGS) entry which is preliminary data.</text>
</comment>
<dbReference type="GO" id="GO:0003964">
    <property type="term" value="F:RNA-directed DNA polymerase activity"/>
    <property type="evidence" value="ECO:0007669"/>
    <property type="project" value="UniProtKB-KW"/>
</dbReference>
<gene>
    <name evidence="3" type="ORF">H8E23_16980</name>
</gene>
<sequence>MKQYLTPSIDDLKLECVLMQAWKKTSAYLRSHSWYADTLGLDYQSLRIPHFISDIQKRLQDPEGWCPEPIVLVPAPKNQQWRFRHEKWEPRENISDKIRPLAHVDLQDQVVATALMMCLADRIETALGDPRLSPNDKIHRRHILAYGHRLFCDQKGSELQHRWGSTKLYRQYFQDYQTFLKRSKIVAEQLAASNNDFEIAIIQSDFSKFYDRVRPQMLNEKLRKFMHSPEEDAFFKLAERVLAWRWTDQRRAEKYAKQHNIPDFGFVALPQGLVSAGFFANVMLADFESVLRQSQGRALGNNEDLILEDACFYVDDIRLVVKIPIGLEEEEVKVKVLDWLQNLLDQTAHGLLVEETKTQVTVEGRERRFLVEQSKIADRIQSAVSGPFDMLHGADIIGAIEGFFHTQKRYSTKQTPEENGRTGLLVGTSDMRDDTAARFAAGKFRRTFRSLRPLLGGVRACDISSIDDQAHEEDGGVLPGNFLLSKQQLDERAKLFAALLIEDWTGNPGNVRLLRIALDIYPEAGFLNQVLSVLQPGWHTQGVRGPRREVRAYCLAELFRAGATETGAVSDEECLPTNVSIDDYHRRLTEEAENIIEEYFSTTAPGTRFPWYLMQQVFLYLIARNAFPGPVSKLGEKGGGLMSHYRKFVKFLAGQAPLALEERAILLVIANTGFGLADLTPFISGSSISDEFLARLNEVSPSVTSVLWSHLSATEKERLSQLARKLGIDQSDLHEPETTLAGLSAKSENPFFEEENLLSLAEWLFDYLPEASLDILTPWQIKCKFSSKKGYRFGKIKPSSYEFLKGRQRATHLFVPPDWCDSVEERLKVQIGQLLRFALRGPNDFYGNYSPKNINTKYRYKRPVSHWEQQRYSGFQGRSAFGPPWLPLSSFTEDLLFQLLRWPGSGILTAPKSLSQLKAEVSDRLEKLRKNRGEVTSATFVEQSAGWPVRPPNKPWDRPLRIGIVQSVIPCSDDYLRHRDDPELVNDPTFRDQQRSHLAAMMEGVGQMLRIRDTHQSQIRCDGRVIDLLVFPELAIHPHDIDPIILPFVRAHKCIMLFGQVYHKEALIPGSPLINSCLWMIPEWSPAAGFQIRRIEQGKQHLAMEESAIPGLIGFRPAQWLIEYQWHSEKDIHRPLILSASVCYDATDLALASDLRSRSDLYIVCALNRDVGTFDRMSQVLHYHMFQGVIVVNNGQFGGSSFFMPYSETYHRQVFHLHGQPQATIAFAEIIPRKLVERPANMVDDQPVGQWKTPPAGWNPD</sequence>
<dbReference type="InterPro" id="IPR051083">
    <property type="entry name" value="GrpII_Intron_Splice-Mob/Def"/>
</dbReference>
<evidence type="ECO:0000313" key="3">
    <source>
        <dbReference type="EMBL" id="MBC8363080.1"/>
    </source>
</evidence>
<dbReference type="EMBL" id="JACNJH010000252">
    <property type="protein sequence ID" value="MBC8363080.1"/>
    <property type="molecule type" value="Genomic_DNA"/>
</dbReference>
<protein>
    <submittedName>
        <fullName evidence="3">RNA-directed DNA polymerase</fullName>
    </submittedName>
</protein>
<feature type="domain" description="Reverse transcriptase" evidence="2">
    <location>
        <begin position="192"/>
        <end position="370"/>
    </location>
</feature>
<dbReference type="CDD" id="cd01646">
    <property type="entry name" value="RT_Bac_retron_I"/>
    <property type="match status" value="1"/>
</dbReference>
<name>A0A8J6TIF8_9BACT</name>
<comment type="similarity">
    <text evidence="1">Belongs to the bacterial reverse transcriptase family.</text>
</comment>
<keyword evidence="3" id="KW-0808">Transferase</keyword>
<evidence type="ECO:0000256" key="1">
    <source>
        <dbReference type="ARBA" id="ARBA00034120"/>
    </source>
</evidence>
<reference evidence="3 4" key="1">
    <citation type="submission" date="2020-08" db="EMBL/GenBank/DDBJ databases">
        <title>Bridging the membrane lipid divide: bacteria of the FCB group superphylum have the potential to synthesize archaeal ether lipids.</title>
        <authorList>
            <person name="Villanueva L."/>
            <person name="Von Meijenfeldt F.A.B."/>
            <person name="Westbye A.B."/>
            <person name="Yadav S."/>
            <person name="Hopmans E.C."/>
            <person name="Dutilh B.E."/>
            <person name="Sinninghe Damste J.S."/>
        </authorList>
    </citation>
    <scope>NUCLEOTIDE SEQUENCE [LARGE SCALE GENOMIC DNA]</scope>
    <source>
        <strain evidence="3">NIOZ-UU30</strain>
    </source>
</reference>
<dbReference type="Proteomes" id="UP000603434">
    <property type="component" value="Unassembled WGS sequence"/>
</dbReference>
<dbReference type="InterPro" id="IPR000477">
    <property type="entry name" value="RT_dom"/>
</dbReference>